<organism evidence="2">
    <name type="scientific">Rhizophora mucronata</name>
    <name type="common">Asiatic mangrove</name>
    <dbReference type="NCBI Taxonomy" id="61149"/>
    <lineage>
        <taxon>Eukaryota</taxon>
        <taxon>Viridiplantae</taxon>
        <taxon>Streptophyta</taxon>
        <taxon>Embryophyta</taxon>
        <taxon>Tracheophyta</taxon>
        <taxon>Spermatophyta</taxon>
        <taxon>Magnoliopsida</taxon>
        <taxon>eudicotyledons</taxon>
        <taxon>Gunneridae</taxon>
        <taxon>Pentapetalae</taxon>
        <taxon>rosids</taxon>
        <taxon>fabids</taxon>
        <taxon>Malpighiales</taxon>
        <taxon>Rhizophoraceae</taxon>
        <taxon>Rhizophora</taxon>
    </lineage>
</organism>
<dbReference type="EMBL" id="GGEC01072109">
    <property type="protein sequence ID" value="MBX52593.1"/>
    <property type="molecule type" value="Transcribed_RNA"/>
</dbReference>
<reference evidence="2" key="1">
    <citation type="submission" date="2018-02" db="EMBL/GenBank/DDBJ databases">
        <title>Rhizophora mucronata_Transcriptome.</title>
        <authorList>
            <person name="Meera S.P."/>
            <person name="Sreeshan A."/>
            <person name="Augustine A."/>
        </authorList>
    </citation>
    <scope>NUCLEOTIDE SEQUENCE</scope>
    <source>
        <tissue evidence="2">Leaf</tissue>
    </source>
</reference>
<proteinExistence type="predicted"/>
<feature type="transmembrane region" description="Helical" evidence="1">
    <location>
        <begin position="12"/>
        <end position="30"/>
    </location>
</feature>
<evidence type="ECO:0000313" key="2">
    <source>
        <dbReference type="EMBL" id="MBX52593.1"/>
    </source>
</evidence>
<accession>A0A2P2PD09</accession>
<keyword evidence="1" id="KW-0812">Transmembrane</keyword>
<evidence type="ECO:0000256" key="1">
    <source>
        <dbReference type="SAM" id="Phobius"/>
    </source>
</evidence>
<keyword evidence="1" id="KW-0472">Membrane</keyword>
<sequence length="35" mass="3961">MECIQENQTKTMRLSHTFSSSCLVALFFSISHGLL</sequence>
<name>A0A2P2PD09_RHIMU</name>
<dbReference type="AlphaFoldDB" id="A0A2P2PD09"/>
<protein>
    <submittedName>
        <fullName evidence="2">Uncharacterized protein</fullName>
    </submittedName>
</protein>
<keyword evidence="1" id="KW-1133">Transmembrane helix</keyword>